<dbReference type="CDD" id="cd06222">
    <property type="entry name" value="RNase_H_like"/>
    <property type="match status" value="1"/>
</dbReference>
<dbReference type="EMBL" id="VEPZ02001759">
    <property type="protein sequence ID" value="KAE8657509.1"/>
    <property type="molecule type" value="Genomic_DNA"/>
</dbReference>
<keyword evidence="1" id="KW-0732">Signal</keyword>
<dbReference type="Pfam" id="PF13456">
    <property type="entry name" value="RVT_3"/>
    <property type="match status" value="1"/>
</dbReference>
<accession>A0A6A2XGC3</accession>
<feature type="chain" id="PRO_5025683591" description="RNase H type-1 domain-containing protein" evidence="1">
    <location>
        <begin position="34"/>
        <end position="155"/>
    </location>
</feature>
<organism evidence="3 4">
    <name type="scientific">Hibiscus syriacus</name>
    <name type="common">Rose of Sharon</name>
    <dbReference type="NCBI Taxonomy" id="106335"/>
    <lineage>
        <taxon>Eukaryota</taxon>
        <taxon>Viridiplantae</taxon>
        <taxon>Streptophyta</taxon>
        <taxon>Embryophyta</taxon>
        <taxon>Tracheophyta</taxon>
        <taxon>Spermatophyta</taxon>
        <taxon>Magnoliopsida</taxon>
        <taxon>eudicotyledons</taxon>
        <taxon>Gunneridae</taxon>
        <taxon>Pentapetalae</taxon>
        <taxon>rosids</taxon>
        <taxon>malvids</taxon>
        <taxon>Malvales</taxon>
        <taxon>Malvaceae</taxon>
        <taxon>Malvoideae</taxon>
        <taxon>Hibiscus</taxon>
    </lineage>
</organism>
<name>A0A6A2XGC3_HIBSY</name>
<dbReference type="GO" id="GO:0003676">
    <property type="term" value="F:nucleic acid binding"/>
    <property type="evidence" value="ECO:0007669"/>
    <property type="project" value="InterPro"/>
</dbReference>
<dbReference type="AlphaFoldDB" id="A0A6A2XGC3"/>
<feature type="signal peptide" evidence="1">
    <location>
        <begin position="1"/>
        <end position="33"/>
    </location>
</feature>
<dbReference type="PANTHER" id="PTHR47723">
    <property type="entry name" value="OS05G0353850 PROTEIN"/>
    <property type="match status" value="1"/>
</dbReference>
<dbReference type="SUPFAM" id="SSF53098">
    <property type="entry name" value="Ribonuclease H-like"/>
    <property type="match status" value="1"/>
</dbReference>
<proteinExistence type="predicted"/>
<dbReference type="InterPro" id="IPR002156">
    <property type="entry name" value="RNaseH_domain"/>
</dbReference>
<gene>
    <name evidence="3" type="ORF">F3Y22_tig00116994pilonHSYRG00122</name>
</gene>
<keyword evidence="4" id="KW-1185">Reference proteome</keyword>
<dbReference type="InterPro" id="IPR036397">
    <property type="entry name" value="RNaseH_sf"/>
</dbReference>
<dbReference type="InterPro" id="IPR053151">
    <property type="entry name" value="RNase_H-like"/>
</dbReference>
<dbReference type="GO" id="GO:0004523">
    <property type="term" value="F:RNA-DNA hybrid ribonuclease activity"/>
    <property type="evidence" value="ECO:0007669"/>
    <property type="project" value="InterPro"/>
</dbReference>
<evidence type="ECO:0000256" key="1">
    <source>
        <dbReference type="SAM" id="SignalP"/>
    </source>
</evidence>
<feature type="domain" description="RNase H type-1" evidence="2">
    <location>
        <begin position="30"/>
        <end position="123"/>
    </location>
</feature>
<dbReference type="InterPro" id="IPR012337">
    <property type="entry name" value="RNaseH-like_sf"/>
</dbReference>
<dbReference type="PANTHER" id="PTHR47723:SF19">
    <property type="entry name" value="POLYNUCLEOTIDYL TRANSFERASE, RIBONUCLEASE H-LIKE SUPERFAMILY PROTEIN"/>
    <property type="match status" value="1"/>
</dbReference>
<comment type="caution">
    <text evidence="3">The sequence shown here is derived from an EMBL/GenBank/DDBJ whole genome shotgun (WGS) entry which is preliminary data.</text>
</comment>
<dbReference type="Gene3D" id="3.30.420.10">
    <property type="entry name" value="Ribonuclease H-like superfamily/Ribonuclease H"/>
    <property type="match status" value="1"/>
</dbReference>
<reference evidence="3" key="1">
    <citation type="submission" date="2019-09" db="EMBL/GenBank/DDBJ databases">
        <title>Draft genome information of white flower Hibiscus syriacus.</title>
        <authorList>
            <person name="Kim Y.-M."/>
        </authorList>
    </citation>
    <scope>NUCLEOTIDE SEQUENCE [LARGE SCALE GENOMIC DNA]</scope>
    <source>
        <strain evidence="3">YM2019G1</strain>
    </source>
</reference>
<dbReference type="Proteomes" id="UP000436088">
    <property type="component" value="Unassembled WGS sequence"/>
</dbReference>
<protein>
    <recommendedName>
        <fullName evidence="2">RNase H type-1 domain-containing protein</fullName>
    </recommendedName>
</protein>
<evidence type="ECO:0000313" key="4">
    <source>
        <dbReference type="Proteomes" id="UP000436088"/>
    </source>
</evidence>
<evidence type="ECO:0000259" key="2">
    <source>
        <dbReference type="Pfam" id="PF13456"/>
    </source>
</evidence>
<dbReference type="InterPro" id="IPR044730">
    <property type="entry name" value="RNase_H-like_dom_plant"/>
</dbReference>
<sequence length="155" mass="17049">MEHSSMWRACASKRAFRIGVLCAILTPVAKVQSDSSASSVSDPLHHELWAIMDGISLATVRGFHSIEVETGSTQAIRILSFPEQPTDVTIVRRIRAILRIHGEITWSFIHREGNKVVDVLAKLGLSNDLGLVSLNCPPPGFQRLLDHDMGISNLI</sequence>
<evidence type="ECO:0000313" key="3">
    <source>
        <dbReference type="EMBL" id="KAE8657509.1"/>
    </source>
</evidence>